<accession>A0ABM6Z1K6</accession>
<protein>
    <recommendedName>
        <fullName evidence="3">HNH endonuclease</fullName>
    </recommendedName>
</protein>
<evidence type="ECO:0000313" key="2">
    <source>
        <dbReference type="Proteomes" id="UP000273001"/>
    </source>
</evidence>
<name>A0ABM6Z1K6_9ACTO</name>
<keyword evidence="2" id="KW-1185">Reference proteome</keyword>
<proteinExistence type="predicted"/>
<organism evidence="1 2">
    <name type="scientific">Actinomyces lilanjuaniae</name>
    <dbReference type="NCBI Taxonomy" id="2321394"/>
    <lineage>
        <taxon>Bacteria</taxon>
        <taxon>Bacillati</taxon>
        <taxon>Actinomycetota</taxon>
        <taxon>Actinomycetes</taxon>
        <taxon>Actinomycetales</taxon>
        <taxon>Actinomycetaceae</taxon>
        <taxon>Actinomyces</taxon>
    </lineage>
</organism>
<evidence type="ECO:0000313" key="1">
    <source>
        <dbReference type="EMBL" id="AYD89159.1"/>
    </source>
</evidence>
<dbReference type="Proteomes" id="UP000273001">
    <property type="component" value="Chromosome"/>
</dbReference>
<dbReference type="RefSeq" id="WP_120203545.1">
    <property type="nucleotide sequence ID" value="NZ_CP032514.1"/>
</dbReference>
<gene>
    <name evidence="1" type="ORF">D5R93_02200</name>
</gene>
<dbReference type="EMBL" id="CP032514">
    <property type="protein sequence ID" value="AYD89159.1"/>
    <property type="molecule type" value="Genomic_DNA"/>
</dbReference>
<reference evidence="1 2" key="1">
    <citation type="submission" date="2018-09" db="EMBL/GenBank/DDBJ databases">
        <authorList>
            <person name="Li J."/>
        </authorList>
    </citation>
    <scope>NUCLEOTIDE SEQUENCE [LARGE SCALE GENOMIC DNA]</scope>
    <source>
        <strain evidence="1 2">2129</strain>
    </source>
</reference>
<sequence>MTPGVGSLVGLIPPGASSVVVPAPVAHELLERLDEAGGSPTCAHGHTWTVATARVRVRDRRREGRGITLERDCRVCKHEAWRERVRHARHQMKGGRLT</sequence>
<evidence type="ECO:0008006" key="3">
    <source>
        <dbReference type="Google" id="ProtNLM"/>
    </source>
</evidence>